<reference evidence="3" key="2">
    <citation type="submission" date="2023-01" db="EMBL/GenBank/DDBJ databases">
        <authorList>
            <person name="Sun Q."/>
            <person name="Evtushenko L."/>
        </authorList>
    </citation>
    <scope>NUCLEOTIDE SEQUENCE</scope>
    <source>
        <strain evidence="3">VKM B-2555</strain>
    </source>
</reference>
<keyword evidence="4" id="KW-1185">Reference proteome</keyword>
<proteinExistence type="predicted"/>
<dbReference type="Gene3D" id="3.40.190.10">
    <property type="entry name" value="Periplasmic binding protein-like II"/>
    <property type="match status" value="2"/>
</dbReference>
<name>A0A9W6N3G2_9HYPH</name>
<gene>
    <name evidence="3" type="ORF">GCM10008171_15120</name>
</gene>
<dbReference type="Proteomes" id="UP001143364">
    <property type="component" value="Unassembled WGS sequence"/>
</dbReference>
<evidence type="ECO:0000256" key="1">
    <source>
        <dbReference type="ARBA" id="ARBA00022729"/>
    </source>
</evidence>
<evidence type="ECO:0000259" key="2">
    <source>
        <dbReference type="SMART" id="SM00062"/>
    </source>
</evidence>
<accession>A0A9W6N3G2</accession>
<sequence>MTGIWSEAAQWLSDSSALKALAPTGRLRVGVAVGKARSAVWTCRDAAGRPQGVTVDIARRMAEMAELPLDLVEHDSSGAIIAAAASGTWDVAFAPVDDERRAVVDFGAAHYLGESVHLLPEGSAIRALADVNRAGVRIVGVENTATLRSARRTAPLATASGAATLDEALSLFRSGEADTLALGRESLMSLLPALPGARLLDEPFHFAATAVAAPKGRGAAIEIASALIEDMKADGVLRSSFDRWGMAEAAVAPAGARG</sequence>
<comment type="caution">
    <text evidence="3">The sequence shown here is derived from an EMBL/GenBank/DDBJ whole genome shotgun (WGS) entry which is preliminary data.</text>
</comment>
<protein>
    <recommendedName>
        <fullName evidence="2">Solute-binding protein family 3/N-terminal domain-containing protein</fullName>
    </recommendedName>
</protein>
<keyword evidence="1" id="KW-0732">Signal</keyword>
<dbReference type="InterPro" id="IPR001638">
    <property type="entry name" value="Solute-binding_3/MltF_N"/>
</dbReference>
<dbReference type="AlphaFoldDB" id="A0A9W6N3G2"/>
<dbReference type="EMBL" id="BSFK01000007">
    <property type="protein sequence ID" value="GLK76258.1"/>
    <property type="molecule type" value="Genomic_DNA"/>
</dbReference>
<dbReference type="SMART" id="SM00062">
    <property type="entry name" value="PBPb"/>
    <property type="match status" value="1"/>
</dbReference>
<dbReference type="Pfam" id="PF00497">
    <property type="entry name" value="SBP_bac_3"/>
    <property type="match status" value="1"/>
</dbReference>
<evidence type="ECO:0000313" key="3">
    <source>
        <dbReference type="EMBL" id="GLK76258.1"/>
    </source>
</evidence>
<evidence type="ECO:0000313" key="4">
    <source>
        <dbReference type="Proteomes" id="UP001143364"/>
    </source>
</evidence>
<organism evidence="3 4">
    <name type="scientific">Methylopila jiangsuensis</name>
    <dbReference type="NCBI Taxonomy" id="586230"/>
    <lineage>
        <taxon>Bacteria</taxon>
        <taxon>Pseudomonadati</taxon>
        <taxon>Pseudomonadota</taxon>
        <taxon>Alphaproteobacteria</taxon>
        <taxon>Hyphomicrobiales</taxon>
        <taxon>Methylopilaceae</taxon>
        <taxon>Methylopila</taxon>
    </lineage>
</organism>
<dbReference type="RefSeq" id="WP_271204207.1">
    <property type="nucleotide sequence ID" value="NZ_BSFK01000007.1"/>
</dbReference>
<dbReference type="PANTHER" id="PTHR35936">
    <property type="entry name" value="MEMBRANE-BOUND LYTIC MUREIN TRANSGLYCOSYLASE F"/>
    <property type="match status" value="1"/>
</dbReference>
<dbReference type="PANTHER" id="PTHR35936:SF17">
    <property type="entry name" value="ARGININE-BINDING EXTRACELLULAR PROTEIN ARTP"/>
    <property type="match status" value="1"/>
</dbReference>
<feature type="domain" description="Solute-binding protein family 3/N-terminal" evidence="2">
    <location>
        <begin position="26"/>
        <end position="248"/>
    </location>
</feature>
<reference evidence="3" key="1">
    <citation type="journal article" date="2014" name="Int. J. Syst. Evol. Microbiol.">
        <title>Complete genome sequence of Corynebacterium casei LMG S-19264T (=DSM 44701T), isolated from a smear-ripened cheese.</title>
        <authorList>
            <consortium name="US DOE Joint Genome Institute (JGI-PGF)"/>
            <person name="Walter F."/>
            <person name="Albersmeier A."/>
            <person name="Kalinowski J."/>
            <person name="Ruckert C."/>
        </authorList>
    </citation>
    <scope>NUCLEOTIDE SEQUENCE</scope>
    <source>
        <strain evidence="3">VKM B-2555</strain>
    </source>
</reference>
<dbReference type="SUPFAM" id="SSF53850">
    <property type="entry name" value="Periplasmic binding protein-like II"/>
    <property type="match status" value="1"/>
</dbReference>